<proteinExistence type="predicted"/>
<evidence type="ECO:0000259" key="2">
    <source>
        <dbReference type="Pfam" id="PF03168"/>
    </source>
</evidence>
<dbReference type="SUPFAM" id="SSF117070">
    <property type="entry name" value="LEA14-like"/>
    <property type="match status" value="1"/>
</dbReference>
<dbReference type="PANTHER" id="PTHR31852">
    <property type="entry name" value="LATE EMBRYOGENESIS ABUNDANT (LEA) HYDROXYPROLINE-RICH GLYCOPROTEIN FAMILY"/>
    <property type="match status" value="1"/>
</dbReference>
<keyword evidence="1" id="KW-1133">Transmembrane helix</keyword>
<dbReference type="AlphaFoldDB" id="A0AA41W0Y2"/>
<protein>
    <recommendedName>
        <fullName evidence="2">Late embryogenesis abundant protein LEA-2 subgroup domain-containing protein</fullName>
    </recommendedName>
</protein>
<keyword evidence="1" id="KW-0472">Membrane</keyword>
<feature type="transmembrane region" description="Helical" evidence="1">
    <location>
        <begin position="12"/>
        <end position="39"/>
    </location>
</feature>
<comment type="caution">
    <text evidence="3">The sequence shown here is derived from an EMBL/GenBank/DDBJ whole genome shotgun (WGS) entry which is preliminary data.</text>
</comment>
<reference evidence="3" key="1">
    <citation type="submission" date="2022-03" db="EMBL/GenBank/DDBJ databases">
        <title>A functionally conserved STORR gene fusion in Papaver species that diverged 16.8 million years ago.</title>
        <authorList>
            <person name="Catania T."/>
        </authorList>
    </citation>
    <scope>NUCLEOTIDE SEQUENCE</scope>
    <source>
        <strain evidence="3">S-191538</strain>
    </source>
</reference>
<evidence type="ECO:0000313" key="4">
    <source>
        <dbReference type="Proteomes" id="UP001177140"/>
    </source>
</evidence>
<dbReference type="InterPro" id="IPR055301">
    <property type="entry name" value="Lea14-like_2"/>
</dbReference>
<dbReference type="Proteomes" id="UP001177140">
    <property type="component" value="Unassembled WGS sequence"/>
</dbReference>
<organism evidence="3 4">
    <name type="scientific">Papaver nudicaule</name>
    <name type="common">Iceland poppy</name>
    <dbReference type="NCBI Taxonomy" id="74823"/>
    <lineage>
        <taxon>Eukaryota</taxon>
        <taxon>Viridiplantae</taxon>
        <taxon>Streptophyta</taxon>
        <taxon>Embryophyta</taxon>
        <taxon>Tracheophyta</taxon>
        <taxon>Spermatophyta</taxon>
        <taxon>Magnoliopsida</taxon>
        <taxon>Ranunculales</taxon>
        <taxon>Papaveraceae</taxon>
        <taxon>Papaveroideae</taxon>
        <taxon>Papaver</taxon>
    </lineage>
</organism>
<sequence>MNKQHRSSSGSTNLASCVVATIFIIFIIIILLILFFTLFKPQTPQISVTSIQVPSFSLSNNTITFTLSQYVSVRNPNRADFTHYHSSLQLMYSGNQIGFMFIPAGKIDSGRTQYMSATFTVDDFPLLPPSSTSSASTMMSSSSSSSAQGVAAIGPSLEIESRMKMSGRVRVLQVFTHSVDSSITCVVAISVSDRSILGFHC</sequence>
<dbReference type="InterPro" id="IPR004864">
    <property type="entry name" value="LEA_2"/>
</dbReference>
<name>A0AA41W0Y2_PAPNU</name>
<gene>
    <name evidence="3" type="ORF">MKW94_017241</name>
</gene>
<accession>A0AA41W0Y2</accession>
<dbReference type="EMBL" id="JAJJMA010332408">
    <property type="protein sequence ID" value="MCL7050854.1"/>
    <property type="molecule type" value="Genomic_DNA"/>
</dbReference>
<feature type="domain" description="Late embryogenesis abundant protein LEA-2 subgroup" evidence="2">
    <location>
        <begin position="71"/>
        <end position="185"/>
    </location>
</feature>
<dbReference type="Gene3D" id="2.60.40.1820">
    <property type="match status" value="1"/>
</dbReference>
<evidence type="ECO:0000313" key="3">
    <source>
        <dbReference type="EMBL" id="MCL7050854.1"/>
    </source>
</evidence>
<evidence type="ECO:0000256" key="1">
    <source>
        <dbReference type="SAM" id="Phobius"/>
    </source>
</evidence>
<keyword evidence="4" id="KW-1185">Reference proteome</keyword>
<dbReference type="Pfam" id="PF03168">
    <property type="entry name" value="LEA_2"/>
    <property type="match status" value="1"/>
</dbReference>
<keyword evidence="1" id="KW-0812">Transmembrane</keyword>